<dbReference type="EMBL" id="JAGGNH010000003">
    <property type="protein sequence ID" value="KAJ0976976.1"/>
    <property type="molecule type" value="Genomic_DNA"/>
</dbReference>
<feature type="region of interest" description="Disordered" evidence="1">
    <location>
        <begin position="740"/>
        <end position="762"/>
    </location>
</feature>
<dbReference type="Proteomes" id="UP001085076">
    <property type="component" value="Miscellaneous, Linkage group lg03"/>
</dbReference>
<accession>A0A9D5CPA3</accession>
<evidence type="ECO:0000256" key="1">
    <source>
        <dbReference type="SAM" id="MobiDB-lite"/>
    </source>
</evidence>
<dbReference type="PANTHER" id="PTHR31949:SF3">
    <property type="entry name" value="RUN_FYVE DOMAIN PROTEIN"/>
    <property type="match status" value="1"/>
</dbReference>
<feature type="compositionally biased region" description="Low complexity" evidence="1">
    <location>
        <begin position="151"/>
        <end position="223"/>
    </location>
</feature>
<dbReference type="PANTHER" id="PTHR31949">
    <property type="entry name" value="GASTRIC MUCIN-LIKE PROTEIN"/>
    <property type="match status" value="1"/>
</dbReference>
<feature type="compositionally biased region" description="Low complexity" evidence="1">
    <location>
        <begin position="304"/>
        <end position="316"/>
    </location>
</feature>
<comment type="caution">
    <text evidence="2">The sequence shown here is derived from an EMBL/GenBank/DDBJ whole genome shotgun (WGS) entry which is preliminary data.</text>
</comment>
<feature type="region of interest" description="Disordered" evidence="1">
    <location>
        <begin position="455"/>
        <end position="474"/>
    </location>
</feature>
<feature type="compositionally biased region" description="Polar residues" evidence="1">
    <location>
        <begin position="279"/>
        <end position="298"/>
    </location>
</feature>
<feature type="region of interest" description="Disordered" evidence="1">
    <location>
        <begin position="99"/>
        <end position="387"/>
    </location>
</feature>
<reference evidence="2" key="2">
    <citation type="journal article" date="2022" name="Hortic Res">
        <title>The genome of Dioscorea zingiberensis sheds light on the biosynthesis, origin and evolution of the medicinally important diosgenin saponins.</title>
        <authorList>
            <person name="Li Y."/>
            <person name="Tan C."/>
            <person name="Li Z."/>
            <person name="Guo J."/>
            <person name="Li S."/>
            <person name="Chen X."/>
            <person name="Wang C."/>
            <person name="Dai X."/>
            <person name="Yang H."/>
            <person name="Song W."/>
            <person name="Hou L."/>
            <person name="Xu J."/>
            <person name="Tong Z."/>
            <person name="Xu A."/>
            <person name="Yuan X."/>
            <person name="Wang W."/>
            <person name="Yang Q."/>
            <person name="Chen L."/>
            <person name="Sun Z."/>
            <person name="Wang K."/>
            <person name="Pan B."/>
            <person name="Chen J."/>
            <person name="Bao Y."/>
            <person name="Liu F."/>
            <person name="Qi X."/>
            <person name="Gang D.R."/>
            <person name="Wen J."/>
            <person name="Li J."/>
        </authorList>
    </citation>
    <scope>NUCLEOTIDE SEQUENCE</scope>
    <source>
        <strain evidence="2">Dzin_1.0</strain>
    </source>
</reference>
<feature type="compositionally biased region" description="Polar residues" evidence="1">
    <location>
        <begin position="351"/>
        <end position="364"/>
    </location>
</feature>
<evidence type="ECO:0000313" key="3">
    <source>
        <dbReference type="Proteomes" id="UP001085076"/>
    </source>
</evidence>
<reference evidence="2" key="1">
    <citation type="submission" date="2021-03" db="EMBL/GenBank/DDBJ databases">
        <authorList>
            <person name="Li Z."/>
            <person name="Yang C."/>
        </authorList>
    </citation>
    <scope>NUCLEOTIDE SEQUENCE</scope>
    <source>
        <strain evidence="2">Dzin_1.0</strain>
        <tissue evidence="2">Leaf</tissue>
    </source>
</reference>
<dbReference type="GO" id="GO:0055028">
    <property type="term" value="C:cortical microtubule"/>
    <property type="evidence" value="ECO:0007669"/>
    <property type="project" value="TreeGrafter"/>
</dbReference>
<dbReference type="AlphaFoldDB" id="A0A9D5CPA3"/>
<sequence>MPPSPALRCSLGHDVGIQNTHKRGRSLESGFPLKPKDDDLALFNDMQNRERDTFLLHASDDLDDSIGRLRYYSDFKLGINIPARGESSDLLNTNGEKNDYDWLLTPPDTPLFPSLDDEEPQPVHLAPRGRQRSQPISIRSSMTETSHRTSRSSPSPHRLSPSPRSTTGLNQSRGTPPSGGSYSSPTSIVRPTTPSRRPSTPTKPSTPTPRSSTPTLRRLNNGSNGQGSSSGRGTSPVTTNRGNSASPKLRGWQTNLPGFSCDPPPNLRTTLADRPSSYIRGSSPASGNGRQSMSPTTSRNRRQSMSPTASRSASSSHSHDRDRFSSYSKGSVASSCDDDLDSLHSTGAGMSYSSISTKNGTAANGRTMVFSKKPVRTPSASSAPKRSFDSALRQMDHRKIPPQNMFRPLLSSVPTTTLYVGRANNMNRPMFSRNSSLTTSSNASSEQGAFVVPDMGVSDHHQNDLSGKREKPQDPELHEEIFILDEADETPVSGKPIGDMTNSVDSEGLEKSAANSPGAVSMGAASESLYAACNPSVLEQNGMLATCSKCGNPFRRMYVDPITDVCQECAKINGLVTEGTPQNALLVAQNEKLQSPMADGKDRWSNKAQLAMEVSELLEKNSSYILPSDDMHAGQVHNSLVNSSGLHLDLDLIQHHHSDLQEKNNKVVNATQTDNKFQQSQEAAHQSTRVESPEGTGISVLLRRSSSNKWPVVQGRSFSATNILCSEPSYARDHACSMKGSMSRDSASASSSVDMGSSRQPEYRMQCQLSSKKGELENARNYCNVDTQSAESFKSGVSTGAHGALVCPNTETEQHFRSFVNAEEFEARGKREPFNEENENFVKNMQSGCTKSLAITHAVNGLEREGFDCADDRMTMDSSRSQMSHSYIKQDHDTSATLALNDGCTSCLNSEGLLSNERVTPGTDAKLDMHVSSVFEQDRHIPTDSVCGNDISGVVSLDSSCIISEPQGDLGSFPDLPRESSAVHNGNITDVSHDYSASTISEKDILASASMSNIVDYSPEKYMAMTEGPRGCMSRSFTLEEATDKILFCSSIIHDLAYKAATIGMEKEETPFSEAPRPTPTILGNRVYNRKDLWTPSNKRALKLQKTRLKRLETNTNTMAVEQVGEDTKVQSAMPLHPQVSSKVDSAKPPKLESKCNCTIM</sequence>
<feature type="compositionally biased region" description="Low complexity" evidence="1">
    <location>
        <begin position="132"/>
        <end position="144"/>
    </location>
</feature>
<dbReference type="OrthoDB" id="1929779at2759"/>
<feature type="compositionally biased region" description="Basic and acidic residues" evidence="1">
    <location>
        <begin position="457"/>
        <end position="474"/>
    </location>
</feature>
<feature type="compositionally biased region" description="Low complexity" evidence="1">
    <location>
        <begin position="740"/>
        <end position="759"/>
    </location>
</feature>
<dbReference type="GO" id="GO:0043622">
    <property type="term" value="P:cortical microtubule organization"/>
    <property type="evidence" value="ECO:0007669"/>
    <property type="project" value="TreeGrafter"/>
</dbReference>
<gene>
    <name evidence="2" type="ORF">J5N97_012450</name>
</gene>
<feature type="compositionally biased region" description="Polar residues" evidence="1">
    <location>
        <begin position="675"/>
        <end position="690"/>
    </location>
</feature>
<feature type="region of interest" description="Disordered" evidence="1">
    <location>
        <begin position="675"/>
        <end position="696"/>
    </location>
</feature>
<name>A0A9D5CPA3_9LILI</name>
<protein>
    <submittedName>
        <fullName evidence="2">Uncharacterized protein</fullName>
    </submittedName>
</protein>
<evidence type="ECO:0000313" key="2">
    <source>
        <dbReference type="EMBL" id="KAJ0976976.1"/>
    </source>
</evidence>
<keyword evidence="3" id="KW-1185">Reference proteome</keyword>
<feature type="compositionally biased region" description="Polar residues" evidence="1">
    <location>
        <begin position="236"/>
        <end position="257"/>
    </location>
</feature>
<organism evidence="2 3">
    <name type="scientific">Dioscorea zingiberensis</name>
    <dbReference type="NCBI Taxonomy" id="325984"/>
    <lineage>
        <taxon>Eukaryota</taxon>
        <taxon>Viridiplantae</taxon>
        <taxon>Streptophyta</taxon>
        <taxon>Embryophyta</taxon>
        <taxon>Tracheophyta</taxon>
        <taxon>Spermatophyta</taxon>
        <taxon>Magnoliopsida</taxon>
        <taxon>Liliopsida</taxon>
        <taxon>Dioscoreales</taxon>
        <taxon>Dioscoreaceae</taxon>
        <taxon>Dioscorea</taxon>
    </lineage>
</organism>
<proteinExistence type="predicted"/>